<keyword evidence="6 8" id="KW-0472">Membrane</keyword>
<feature type="transmembrane region" description="Helical" evidence="8">
    <location>
        <begin position="83"/>
        <end position="104"/>
    </location>
</feature>
<feature type="domain" description="NADH:quinone oxidoreductase/Mrp antiporter transmembrane" evidence="9">
    <location>
        <begin position="130"/>
        <end position="419"/>
    </location>
</feature>
<proteinExistence type="predicted"/>
<dbReference type="InterPro" id="IPR003918">
    <property type="entry name" value="NADH_UbQ_OxRdtase"/>
</dbReference>
<dbReference type="InterPro" id="IPR001750">
    <property type="entry name" value="ND/Mrp_TM"/>
</dbReference>
<evidence type="ECO:0000256" key="3">
    <source>
        <dbReference type="ARBA" id="ARBA00022692"/>
    </source>
</evidence>
<protein>
    <submittedName>
        <fullName evidence="10">Monovalent cation/H+ antiporter subunit D family protein</fullName>
    </submittedName>
</protein>
<evidence type="ECO:0000259" key="9">
    <source>
        <dbReference type="Pfam" id="PF00361"/>
    </source>
</evidence>
<feature type="transmembrane region" description="Helical" evidence="8">
    <location>
        <begin position="370"/>
        <end position="388"/>
    </location>
</feature>
<dbReference type="GO" id="GO:0042773">
    <property type="term" value="P:ATP synthesis coupled electron transport"/>
    <property type="evidence" value="ECO:0007669"/>
    <property type="project" value="InterPro"/>
</dbReference>
<feature type="transmembrane region" description="Helical" evidence="8">
    <location>
        <begin position="275"/>
        <end position="295"/>
    </location>
</feature>
<feature type="transmembrane region" description="Helical" evidence="8">
    <location>
        <begin position="328"/>
        <end position="350"/>
    </location>
</feature>
<keyword evidence="5" id="KW-0560">Oxidoreductase</keyword>
<evidence type="ECO:0000313" key="10">
    <source>
        <dbReference type="EMBL" id="QUL98810.1"/>
    </source>
</evidence>
<dbReference type="InterPro" id="IPR052175">
    <property type="entry name" value="ComplexI-like_HydComp"/>
</dbReference>
<dbReference type="GO" id="GO:0008137">
    <property type="term" value="F:NADH dehydrogenase (ubiquinone) activity"/>
    <property type="evidence" value="ECO:0007669"/>
    <property type="project" value="InterPro"/>
</dbReference>
<evidence type="ECO:0000256" key="5">
    <source>
        <dbReference type="ARBA" id="ARBA00023002"/>
    </source>
</evidence>
<dbReference type="PANTHER" id="PTHR42682">
    <property type="entry name" value="HYDROGENASE-4 COMPONENT F"/>
    <property type="match status" value="1"/>
</dbReference>
<evidence type="ECO:0000256" key="7">
    <source>
        <dbReference type="RuleBase" id="RU000320"/>
    </source>
</evidence>
<name>A0AAT9LCC2_9FIRM</name>
<keyword evidence="4 8" id="KW-1133">Transmembrane helix</keyword>
<feature type="transmembrane region" description="Helical" evidence="8">
    <location>
        <begin position="32"/>
        <end position="54"/>
    </location>
</feature>
<dbReference type="GO" id="GO:0016491">
    <property type="term" value="F:oxidoreductase activity"/>
    <property type="evidence" value="ECO:0007669"/>
    <property type="project" value="UniProtKB-KW"/>
</dbReference>
<dbReference type="PROSITE" id="PS51257">
    <property type="entry name" value="PROKAR_LIPOPROTEIN"/>
    <property type="match status" value="1"/>
</dbReference>
<reference evidence="10" key="1">
    <citation type="submission" date="2020-10" db="EMBL/GenBank/DDBJ databases">
        <authorList>
            <person name="Kadnikov V."/>
            <person name="Beletsky A.V."/>
            <person name="Mardanov A.V."/>
            <person name="Karnachuk O.V."/>
            <person name="Ravin N.V."/>
        </authorList>
    </citation>
    <scope>NUCLEOTIDE SEQUENCE</scope>
    <source>
        <strain evidence="10">Bu02</strain>
    </source>
</reference>
<dbReference type="GO" id="GO:0005886">
    <property type="term" value="C:plasma membrane"/>
    <property type="evidence" value="ECO:0007669"/>
    <property type="project" value="UniProtKB-SubCell"/>
</dbReference>
<keyword evidence="2" id="KW-1003">Cell membrane</keyword>
<comment type="subcellular location">
    <subcellularLocation>
        <location evidence="1">Cell membrane</location>
        <topology evidence="1">Multi-pass membrane protein</topology>
    </subcellularLocation>
    <subcellularLocation>
        <location evidence="7">Membrane</location>
        <topology evidence="7">Multi-pass membrane protein</topology>
    </subcellularLocation>
</comment>
<dbReference type="EMBL" id="CP062796">
    <property type="protein sequence ID" value="QUL98810.1"/>
    <property type="molecule type" value="Genomic_DNA"/>
</dbReference>
<feature type="transmembrane region" description="Helical" evidence="8">
    <location>
        <begin position="205"/>
        <end position="228"/>
    </location>
</feature>
<evidence type="ECO:0000256" key="8">
    <source>
        <dbReference type="SAM" id="Phobius"/>
    </source>
</evidence>
<feature type="transmembrane region" description="Helical" evidence="8">
    <location>
        <begin position="408"/>
        <end position="429"/>
    </location>
</feature>
<dbReference type="KEGG" id="fcz:IMF26_01645"/>
<evidence type="ECO:0000256" key="4">
    <source>
        <dbReference type="ARBA" id="ARBA00022989"/>
    </source>
</evidence>
<feature type="transmembrane region" description="Helical" evidence="8">
    <location>
        <begin position="450"/>
        <end position="471"/>
    </location>
</feature>
<reference evidence="10" key="2">
    <citation type="journal article" date="2023" name="Biology">
        <title>Prokaryotic Life Associated with Coal-Fire Gas Vents Revealed by Metagenomics.</title>
        <authorList>
            <person name="Kadnikov V.V."/>
            <person name="Mardanov A.V."/>
            <person name="Beletsky A.V."/>
            <person name="Karnachuk O.V."/>
            <person name="Ravin N.V."/>
        </authorList>
    </citation>
    <scope>NUCLEOTIDE SEQUENCE</scope>
    <source>
        <strain evidence="10">Bu02</strain>
    </source>
</reference>
<feature type="transmembrane region" description="Helical" evidence="8">
    <location>
        <begin position="240"/>
        <end position="263"/>
    </location>
</feature>
<evidence type="ECO:0000256" key="1">
    <source>
        <dbReference type="ARBA" id="ARBA00004651"/>
    </source>
</evidence>
<dbReference type="PANTHER" id="PTHR42682:SF4">
    <property type="entry name" value="NADH-UBIQUINONE_PLASTOQUINONE"/>
    <property type="match status" value="1"/>
</dbReference>
<evidence type="ECO:0000256" key="6">
    <source>
        <dbReference type="ARBA" id="ARBA00023136"/>
    </source>
</evidence>
<sequence length="486" mass="51960">MDKEILGASLALAALLLPVAAALLSCRVSALKRWLLGVIIPASCFVLVAVAAAVTPSESHYTLSFPRELPPVGLSVTADRPGLYFGMIVSAVWALVSIYCAWYLENDPHSGRFYTASLLSFSGTLGVALAGDMFTLFLFFELMSLAAYVLIIHERTPESFSAGFKYLLMTIGGSLGLFFGLILTYHTAGSLSFARGPFGASAGGFLAFMGYFLGFGIKAGVFPLHVWLPDAHPVAPSPASALLSGLMIKTGAFGLVRVIYQIFGVEYLGHTGWNMIPVYLGVVTIFIGSAVAILQDDLKRRLAYSSVAQIGYIVTGLSLLNHRALQGALFHVFGHALMKASLFMAAGVIIRLTGRRKVEDLAGLGQHLPFTFFGFSIAALSMVGIPPLVGFTSKWHIAWGALDAGMPWIVAVLLISSFMNGIYYLPIVISAFFKEKKPDIQLEGKEAPRVWVPITVLAAGIFLVGLVFGNIPLTLADQAAGSVLNP</sequence>
<dbReference type="PRINTS" id="PR01437">
    <property type="entry name" value="NUOXDRDTASE4"/>
</dbReference>
<gene>
    <name evidence="10" type="ORF">IMF26_01645</name>
</gene>
<feature type="transmembrane region" description="Helical" evidence="8">
    <location>
        <begin position="124"/>
        <end position="151"/>
    </location>
</feature>
<accession>A0AAT9LCC2</accession>
<organism evidence="10">
    <name type="scientific">Candidatus Fermentithermobacillus carboniphilus</name>
    <dbReference type="NCBI Taxonomy" id="3085328"/>
    <lineage>
        <taxon>Bacteria</taxon>
        <taxon>Bacillati</taxon>
        <taxon>Bacillota</taxon>
        <taxon>Candidatus Fermentithermobacillia</taxon>
        <taxon>Candidatus Fermentithermobacillales</taxon>
        <taxon>Candidatus Fermentithermobacillaceae</taxon>
        <taxon>Candidatus Fermentithermobacillus</taxon>
    </lineage>
</organism>
<feature type="transmembrane region" description="Helical" evidence="8">
    <location>
        <begin position="163"/>
        <end position="185"/>
    </location>
</feature>
<dbReference type="Pfam" id="PF00361">
    <property type="entry name" value="Proton_antipo_M"/>
    <property type="match status" value="1"/>
</dbReference>
<keyword evidence="3 7" id="KW-0812">Transmembrane</keyword>
<evidence type="ECO:0000256" key="2">
    <source>
        <dbReference type="ARBA" id="ARBA00022475"/>
    </source>
</evidence>
<dbReference type="AlphaFoldDB" id="A0AAT9LCC2"/>